<evidence type="ECO:0000313" key="3">
    <source>
        <dbReference type="Proteomes" id="UP000032568"/>
    </source>
</evidence>
<dbReference type="Pfam" id="PF05275">
    <property type="entry name" value="CopB"/>
    <property type="match status" value="1"/>
</dbReference>
<dbReference type="GO" id="GO:0009279">
    <property type="term" value="C:cell outer membrane"/>
    <property type="evidence" value="ECO:0007669"/>
    <property type="project" value="InterPro"/>
</dbReference>
<dbReference type="KEGG" id="tact:SG35_028215"/>
<dbReference type="EMBL" id="CP059735">
    <property type="protein sequence ID" value="WDD99056.1"/>
    <property type="molecule type" value="Genomic_DNA"/>
</dbReference>
<keyword evidence="3" id="KW-1185">Reference proteome</keyword>
<reference evidence="2 3" key="2">
    <citation type="journal article" date="2022" name="Mar. Drugs">
        <title>Bioassay-Guided Fractionation Leads to the Detection of Cholic Acid Generated by the Rare Thalassomonas sp.</title>
        <authorList>
            <person name="Pheiffer F."/>
            <person name="Schneider Y.K."/>
            <person name="Hansen E.H."/>
            <person name="Andersen J.H."/>
            <person name="Isaksson J."/>
            <person name="Busche T."/>
            <person name="R C."/>
            <person name="Kalinowski J."/>
            <person name="Zyl L.V."/>
            <person name="Trindade M."/>
        </authorList>
    </citation>
    <scope>NUCLEOTIDE SEQUENCE [LARGE SCALE GENOMIC DNA]</scope>
    <source>
        <strain evidence="2 3">A5K-106</strain>
    </source>
</reference>
<gene>
    <name evidence="2" type="ORF">SG35_028215</name>
</gene>
<accession>A0AAE9YT09</accession>
<evidence type="ECO:0000256" key="1">
    <source>
        <dbReference type="SAM" id="SignalP"/>
    </source>
</evidence>
<dbReference type="SUPFAM" id="SSF103515">
    <property type="entry name" value="Autotransporter"/>
    <property type="match status" value="1"/>
</dbReference>
<feature type="chain" id="PRO_5042106890" evidence="1">
    <location>
        <begin position="24"/>
        <end position="235"/>
    </location>
</feature>
<protein>
    <submittedName>
        <fullName evidence="2">Copper resistance protein B</fullName>
    </submittedName>
</protein>
<sequence length="235" mass="26133">MKKQLTLVSLALAAVLANSPVYAAGSDDPLLTKVMLDQFEGDVNNDNATSWAAQAWAGYDLEKLWIKTDGERANGSTESAELQALYSKAVAPYWDLQFGFRQDFKPSPSAEWAVIGFQGLAPYFFEMDSALFIGKEGKTALRVEAEYEIMLTQQWVLSPEIEVNFYGKNDRETSIGSGLSDIEAGLRLRYEVVREFAPYIGVNWSKSFGNTADFARAEGESTSETQLVLGFRAWF</sequence>
<dbReference type="Proteomes" id="UP000032568">
    <property type="component" value="Chromosome"/>
</dbReference>
<proteinExistence type="predicted"/>
<dbReference type="RefSeq" id="WP_044834417.1">
    <property type="nucleotide sequence ID" value="NZ_CP059735.1"/>
</dbReference>
<feature type="signal peptide" evidence="1">
    <location>
        <begin position="1"/>
        <end position="23"/>
    </location>
</feature>
<organism evidence="2 3">
    <name type="scientific">Thalassomonas actiniarum</name>
    <dbReference type="NCBI Taxonomy" id="485447"/>
    <lineage>
        <taxon>Bacteria</taxon>
        <taxon>Pseudomonadati</taxon>
        <taxon>Pseudomonadota</taxon>
        <taxon>Gammaproteobacteria</taxon>
        <taxon>Alteromonadales</taxon>
        <taxon>Colwelliaceae</taxon>
        <taxon>Thalassomonas</taxon>
    </lineage>
</organism>
<keyword evidence="1" id="KW-0732">Signal</keyword>
<reference evidence="2 3" key="1">
    <citation type="journal article" date="2015" name="Genome Announc.">
        <title>Draft Genome Sequences of Marine Isolates of Thalassomonas viridans and Thalassomonas actiniarum.</title>
        <authorList>
            <person name="Olonade I."/>
            <person name="van Zyl L.J."/>
            <person name="Trindade M."/>
        </authorList>
    </citation>
    <scope>NUCLEOTIDE SEQUENCE [LARGE SCALE GENOMIC DNA]</scope>
    <source>
        <strain evidence="2 3">A5K-106</strain>
    </source>
</reference>
<dbReference type="AlphaFoldDB" id="A0AAE9YT09"/>
<dbReference type="GO" id="GO:0005507">
    <property type="term" value="F:copper ion binding"/>
    <property type="evidence" value="ECO:0007669"/>
    <property type="project" value="InterPro"/>
</dbReference>
<name>A0AAE9YT09_9GAMM</name>
<evidence type="ECO:0000313" key="2">
    <source>
        <dbReference type="EMBL" id="WDD99056.1"/>
    </source>
</evidence>
<dbReference type="InterPro" id="IPR036709">
    <property type="entry name" value="Autotransporte_beta_dom_sf"/>
</dbReference>
<dbReference type="GO" id="GO:0006878">
    <property type="term" value="P:intracellular copper ion homeostasis"/>
    <property type="evidence" value="ECO:0007669"/>
    <property type="project" value="InterPro"/>
</dbReference>
<dbReference type="InterPro" id="IPR007939">
    <property type="entry name" value="Cu-R_B_prcur"/>
</dbReference>